<dbReference type="InterPro" id="IPR001360">
    <property type="entry name" value="Glyco_hydro_1"/>
</dbReference>
<gene>
    <name evidence="5" type="ORF">FNH08_26500</name>
</gene>
<proteinExistence type="inferred from homology"/>
<dbReference type="Pfam" id="PF00232">
    <property type="entry name" value="Glyco_hydro_1"/>
    <property type="match status" value="2"/>
</dbReference>
<dbReference type="PROSITE" id="PS00653">
    <property type="entry name" value="GLYCOSYL_HYDROL_F1_2"/>
    <property type="match status" value="1"/>
</dbReference>
<keyword evidence="3" id="KW-0326">Glycosidase</keyword>
<dbReference type="GO" id="GO:0008422">
    <property type="term" value="F:beta-glucosidase activity"/>
    <property type="evidence" value="ECO:0007669"/>
    <property type="project" value="TreeGrafter"/>
</dbReference>
<keyword evidence="6" id="KW-1185">Reference proteome</keyword>
<evidence type="ECO:0000256" key="1">
    <source>
        <dbReference type="ARBA" id="ARBA00010838"/>
    </source>
</evidence>
<organism evidence="5 6">
    <name type="scientific">Streptomyces spongiae</name>
    <dbReference type="NCBI Taxonomy" id="565072"/>
    <lineage>
        <taxon>Bacteria</taxon>
        <taxon>Bacillati</taxon>
        <taxon>Actinomycetota</taxon>
        <taxon>Actinomycetes</taxon>
        <taxon>Kitasatosporales</taxon>
        <taxon>Streptomycetaceae</taxon>
        <taxon>Streptomyces</taxon>
    </lineage>
</organism>
<dbReference type="Proteomes" id="UP000400924">
    <property type="component" value="Unassembled WGS sequence"/>
</dbReference>
<dbReference type="PANTHER" id="PTHR10353">
    <property type="entry name" value="GLYCOSYL HYDROLASE"/>
    <property type="match status" value="1"/>
</dbReference>
<dbReference type="SUPFAM" id="SSF51445">
    <property type="entry name" value="(Trans)glycosidases"/>
    <property type="match status" value="1"/>
</dbReference>
<dbReference type="EMBL" id="VJZC01000223">
    <property type="protein sequence ID" value="MPY60572.1"/>
    <property type="molecule type" value="Genomic_DNA"/>
</dbReference>
<evidence type="ECO:0000313" key="6">
    <source>
        <dbReference type="Proteomes" id="UP000400924"/>
    </source>
</evidence>
<dbReference type="PANTHER" id="PTHR10353:SF36">
    <property type="entry name" value="LP05116P"/>
    <property type="match status" value="1"/>
</dbReference>
<protein>
    <submittedName>
        <fullName evidence="5">Family 1 glycosylhydrolase</fullName>
    </submittedName>
</protein>
<comment type="caution">
    <text evidence="5">The sequence shown here is derived from an EMBL/GenBank/DDBJ whole genome shotgun (WGS) entry which is preliminary data.</text>
</comment>
<comment type="similarity">
    <text evidence="1 4">Belongs to the glycosyl hydrolase 1 family.</text>
</comment>
<dbReference type="RefSeq" id="WP_152774045.1">
    <property type="nucleotide sequence ID" value="NZ_VJZC01000223.1"/>
</dbReference>
<evidence type="ECO:0000256" key="4">
    <source>
        <dbReference type="RuleBase" id="RU003690"/>
    </source>
</evidence>
<evidence type="ECO:0000256" key="3">
    <source>
        <dbReference type="ARBA" id="ARBA00023295"/>
    </source>
</evidence>
<dbReference type="AlphaFoldDB" id="A0A5N8XMB0"/>
<dbReference type="PRINTS" id="PR00131">
    <property type="entry name" value="GLHYDRLASE1"/>
</dbReference>
<keyword evidence="2 5" id="KW-0378">Hydrolase</keyword>
<dbReference type="InterPro" id="IPR017853">
    <property type="entry name" value="GH"/>
</dbReference>
<evidence type="ECO:0000256" key="2">
    <source>
        <dbReference type="ARBA" id="ARBA00022801"/>
    </source>
</evidence>
<evidence type="ECO:0000313" key="5">
    <source>
        <dbReference type="EMBL" id="MPY60572.1"/>
    </source>
</evidence>
<dbReference type="GO" id="GO:0016052">
    <property type="term" value="P:carbohydrate catabolic process"/>
    <property type="evidence" value="ECO:0007669"/>
    <property type="project" value="TreeGrafter"/>
</dbReference>
<dbReference type="GO" id="GO:0005829">
    <property type="term" value="C:cytosol"/>
    <property type="evidence" value="ECO:0007669"/>
    <property type="project" value="TreeGrafter"/>
</dbReference>
<reference evidence="5 6" key="1">
    <citation type="submission" date="2019-07" db="EMBL/GenBank/DDBJ databases">
        <title>New species of Amycolatopsis and Streptomyces.</title>
        <authorList>
            <person name="Duangmal K."/>
            <person name="Teo W.F.A."/>
            <person name="Lipun K."/>
        </authorList>
    </citation>
    <scope>NUCLEOTIDE SEQUENCE [LARGE SCALE GENOMIC DNA]</scope>
    <source>
        <strain evidence="5 6">NBRC 106415</strain>
    </source>
</reference>
<dbReference type="OrthoDB" id="9765195at2"/>
<accession>A0A5N8XMB0</accession>
<name>A0A5N8XMB0_9ACTN</name>
<dbReference type="Gene3D" id="3.20.20.80">
    <property type="entry name" value="Glycosidases"/>
    <property type="match status" value="1"/>
</dbReference>
<sequence length="427" mass="46019">MTSSAASSAFPAGFFWGAATAGHQIEGSNVLSDHWVLENVPGSPFVEPSGDACDSYHRFAEDIALLAEAGLGTYRFSVEWSRIEPEPGTFSRAELEHYRRMVAACHEAGVMPMVTLQHFTTPAWFARAGAWNNPEAPALFARYCAAVAEHFGDAVTWYCTLNEPNLGAMLSLGGMVPMAALEDVTAAASMAPAVRHAFATRVGGDVDTVEFGHPMRVLTTEAIETVKEAHRLGRAAVKRANPRAKVGWTLALVDFQSAPGGEEITAQVRELGCAQFLQISREDDFIGVQSYSRQVLGAEGPVPLADDTPLTQTGWEVYPEALGNSVRWAAEVARVPVVVTENGMATADDAARIAHTKAALESLRQAMADGVDVRGYVHWSLLDNFEWHSGYAMTFGLVAVDRTTFVRTPKPSLHWLGTVARSNGAAL</sequence>
<dbReference type="InterPro" id="IPR033132">
    <property type="entry name" value="GH_1_N_CS"/>
</dbReference>